<evidence type="ECO:0000313" key="1">
    <source>
        <dbReference type="EMBL" id="OMO51621.1"/>
    </source>
</evidence>
<evidence type="ECO:0000313" key="2">
    <source>
        <dbReference type="Proteomes" id="UP000188268"/>
    </source>
</evidence>
<protein>
    <submittedName>
        <fullName evidence="1">Uncharacterized protein</fullName>
    </submittedName>
</protein>
<comment type="caution">
    <text evidence="1">The sequence shown here is derived from an EMBL/GenBank/DDBJ whole genome shotgun (WGS) entry which is preliminary data.</text>
</comment>
<dbReference type="Gramene" id="OMO51621">
    <property type="protein sequence ID" value="OMO51621"/>
    <property type="gene ID" value="CCACVL1_29682"/>
</dbReference>
<feature type="non-terminal residue" evidence="1">
    <location>
        <position position="1"/>
    </location>
</feature>
<dbReference type="Proteomes" id="UP000188268">
    <property type="component" value="Unassembled WGS sequence"/>
</dbReference>
<dbReference type="AlphaFoldDB" id="A0A1R3G0L3"/>
<proteinExistence type="predicted"/>
<gene>
    <name evidence="1" type="ORF">CCACVL1_29682</name>
</gene>
<organism evidence="1 2">
    <name type="scientific">Corchorus capsularis</name>
    <name type="common">Jute</name>
    <dbReference type="NCBI Taxonomy" id="210143"/>
    <lineage>
        <taxon>Eukaryota</taxon>
        <taxon>Viridiplantae</taxon>
        <taxon>Streptophyta</taxon>
        <taxon>Embryophyta</taxon>
        <taxon>Tracheophyta</taxon>
        <taxon>Spermatophyta</taxon>
        <taxon>Magnoliopsida</taxon>
        <taxon>eudicotyledons</taxon>
        <taxon>Gunneridae</taxon>
        <taxon>Pentapetalae</taxon>
        <taxon>rosids</taxon>
        <taxon>malvids</taxon>
        <taxon>Malvales</taxon>
        <taxon>Malvaceae</taxon>
        <taxon>Grewioideae</taxon>
        <taxon>Apeibeae</taxon>
        <taxon>Corchorus</taxon>
    </lineage>
</organism>
<sequence length="40" mass="4689">VQIRVTINRPSCYDLRIGSHDPNRGSLAIQFHNFNNPYQF</sequence>
<accession>A0A1R3G0L3</accession>
<dbReference type="EMBL" id="AWWV01015752">
    <property type="protein sequence ID" value="OMO51621.1"/>
    <property type="molecule type" value="Genomic_DNA"/>
</dbReference>
<keyword evidence="2" id="KW-1185">Reference proteome</keyword>
<reference evidence="1 2" key="1">
    <citation type="submission" date="2013-09" db="EMBL/GenBank/DDBJ databases">
        <title>Corchorus capsularis genome sequencing.</title>
        <authorList>
            <person name="Alam M."/>
            <person name="Haque M.S."/>
            <person name="Islam M.S."/>
            <person name="Emdad E.M."/>
            <person name="Islam M.M."/>
            <person name="Ahmed B."/>
            <person name="Halim A."/>
            <person name="Hossen Q.M.M."/>
            <person name="Hossain M.Z."/>
            <person name="Ahmed R."/>
            <person name="Khan M.M."/>
            <person name="Islam R."/>
            <person name="Rashid M.M."/>
            <person name="Khan S.A."/>
            <person name="Rahman M.S."/>
            <person name="Alam M."/>
        </authorList>
    </citation>
    <scope>NUCLEOTIDE SEQUENCE [LARGE SCALE GENOMIC DNA]</scope>
    <source>
        <strain evidence="2">cv. CVL-1</strain>
        <tissue evidence="1">Whole seedling</tissue>
    </source>
</reference>
<name>A0A1R3G0L3_COCAP</name>